<organism evidence="6 7">
    <name type="scientific">Fulvivirga imtechensis AK7</name>
    <dbReference type="NCBI Taxonomy" id="1237149"/>
    <lineage>
        <taxon>Bacteria</taxon>
        <taxon>Pseudomonadati</taxon>
        <taxon>Bacteroidota</taxon>
        <taxon>Cytophagia</taxon>
        <taxon>Cytophagales</taxon>
        <taxon>Fulvivirgaceae</taxon>
        <taxon>Fulvivirga</taxon>
    </lineage>
</organism>
<dbReference type="SUPFAM" id="SSF51445">
    <property type="entry name" value="(Trans)glycosidases"/>
    <property type="match status" value="1"/>
</dbReference>
<dbReference type="eggNOG" id="COG3469">
    <property type="taxonomic scope" value="Bacteria"/>
</dbReference>
<dbReference type="GO" id="GO:0005975">
    <property type="term" value="P:carbohydrate metabolic process"/>
    <property type="evidence" value="ECO:0007669"/>
    <property type="project" value="InterPro"/>
</dbReference>
<dbReference type="Proteomes" id="UP000011135">
    <property type="component" value="Unassembled WGS sequence"/>
</dbReference>
<dbReference type="InterPro" id="IPR050542">
    <property type="entry name" value="Glycosyl_Hydrlase18_Chitinase"/>
</dbReference>
<evidence type="ECO:0000259" key="5">
    <source>
        <dbReference type="PROSITE" id="PS51910"/>
    </source>
</evidence>
<evidence type="ECO:0000256" key="4">
    <source>
        <dbReference type="SAM" id="SignalP"/>
    </source>
</evidence>
<comment type="caution">
    <text evidence="6">The sequence shown here is derived from an EMBL/GenBank/DDBJ whole genome shotgun (WGS) entry which is preliminary data.</text>
</comment>
<keyword evidence="7" id="KW-1185">Reference proteome</keyword>
<reference evidence="6 7" key="1">
    <citation type="submission" date="2012-12" db="EMBL/GenBank/DDBJ databases">
        <title>Genome assembly of Fulvivirga imtechensis AK7.</title>
        <authorList>
            <person name="Nupur N."/>
            <person name="Khatri I."/>
            <person name="Kumar R."/>
            <person name="Subramanian S."/>
            <person name="Pinnaka A."/>
        </authorList>
    </citation>
    <scope>NUCLEOTIDE SEQUENCE [LARGE SCALE GENOMIC DNA]</scope>
    <source>
        <strain evidence="6 7">AK7</strain>
    </source>
</reference>
<dbReference type="InterPro" id="IPR026444">
    <property type="entry name" value="Secre_tail"/>
</dbReference>
<dbReference type="InterPro" id="IPR011583">
    <property type="entry name" value="Chitinase_II/V-like_cat"/>
</dbReference>
<dbReference type="GO" id="GO:0004553">
    <property type="term" value="F:hydrolase activity, hydrolyzing O-glycosyl compounds"/>
    <property type="evidence" value="ECO:0007669"/>
    <property type="project" value="InterPro"/>
</dbReference>
<dbReference type="InterPro" id="IPR017853">
    <property type="entry name" value="GH"/>
</dbReference>
<dbReference type="InterPro" id="IPR013783">
    <property type="entry name" value="Ig-like_fold"/>
</dbReference>
<evidence type="ECO:0000256" key="3">
    <source>
        <dbReference type="ARBA" id="ARBA00023295"/>
    </source>
</evidence>
<dbReference type="SMART" id="SM00495">
    <property type="entry name" value="ChtBD3"/>
    <property type="match status" value="2"/>
</dbReference>
<evidence type="ECO:0000256" key="2">
    <source>
        <dbReference type="ARBA" id="ARBA00023277"/>
    </source>
</evidence>
<keyword evidence="4" id="KW-0732">Signal</keyword>
<dbReference type="GO" id="GO:0005576">
    <property type="term" value="C:extracellular region"/>
    <property type="evidence" value="ECO:0007669"/>
    <property type="project" value="InterPro"/>
</dbReference>
<evidence type="ECO:0000256" key="1">
    <source>
        <dbReference type="ARBA" id="ARBA00022801"/>
    </source>
</evidence>
<dbReference type="eggNOG" id="COG3979">
    <property type="taxonomic scope" value="Bacteria"/>
</dbReference>
<dbReference type="InterPro" id="IPR001223">
    <property type="entry name" value="Glyco_hydro18_cat"/>
</dbReference>
<dbReference type="GO" id="GO:0008061">
    <property type="term" value="F:chitin binding"/>
    <property type="evidence" value="ECO:0007669"/>
    <property type="project" value="InterPro"/>
</dbReference>
<dbReference type="Gene3D" id="2.60.40.10">
    <property type="entry name" value="Immunoglobulins"/>
    <property type="match status" value="2"/>
</dbReference>
<dbReference type="SUPFAM" id="SSF49299">
    <property type="entry name" value="PKD domain"/>
    <property type="match status" value="1"/>
</dbReference>
<protein>
    <submittedName>
        <fullName evidence="6">Chitinase</fullName>
    </submittedName>
</protein>
<dbReference type="RefSeq" id="WP_009577857.1">
    <property type="nucleotide sequence ID" value="NZ_AMZN01000006.1"/>
</dbReference>
<dbReference type="Pfam" id="PF00704">
    <property type="entry name" value="Glyco_hydro_18"/>
    <property type="match status" value="1"/>
</dbReference>
<dbReference type="Pfam" id="PF02839">
    <property type="entry name" value="CBM_5_12"/>
    <property type="match status" value="1"/>
</dbReference>
<dbReference type="PATRIC" id="fig|1237149.3.peg.412"/>
<dbReference type="Pfam" id="PF17957">
    <property type="entry name" value="Big_7"/>
    <property type="match status" value="2"/>
</dbReference>
<dbReference type="NCBIfam" id="TIGR04183">
    <property type="entry name" value="Por_Secre_tail"/>
    <property type="match status" value="1"/>
</dbReference>
<dbReference type="STRING" id="1237149.C900_04129"/>
<dbReference type="EMBL" id="AMZN01000006">
    <property type="protein sequence ID" value="ELR73277.1"/>
    <property type="molecule type" value="Genomic_DNA"/>
</dbReference>
<evidence type="ECO:0000313" key="7">
    <source>
        <dbReference type="Proteomes" id="UP000011135"/>
    </source>
</evidence>
<keyword evidence="2" id="KW-0119">Carbohydrate metabolism</keyword>
<feature type="chain" id="PRO_5003993653" evidence="4">
    <location>
        <begin position="32"/>
        <end position="787"/>
    </location>
</feature>
<dbReference type="InterPro" id="IPR003610">
    <property type="entry name" value="CBM5/12"/>
</dbReference>
<proteinExistence type="predicted"/>
<dbReference type="SUPFAM" id="SSF51055">
    <property type="entry name" value="Carbohydrate binding domain"/>
    <property type="match status" value="1"/>
</dbReference>
<dbReference type="SMART" id="SM00636">
    <property type="entry name" value="Glyco_18"/>
    <property type="match status" value="1"/>
</dbReference>
<keyword evidence="3" id="KW-0326">Glycosidase</keyword>
<dbReference type="Gene3D" id="2.10.10.20">
    <property type="entry name" value="Carbohydrate-binding module superfamily 5/12"/>
    <property type="match status" value="1"/>
</dbReference>
<dbReference type="SMART" id="SM00089">
    <property type="entry name" value="PKD"/>
    <property type="match status" value="2"/>
</dbReference>
<name>L8K1G1_9BACT</name>
<dbReference type="PROSITE" id="PS51910">
    <property type="entry name" value="GH18_2"/>
    <property type="match status" value="1"/>
</dbReference>
<dbReference type="InterPro" id="IPR036573">
    <property type="entry name" value="CBM_sf_5/12"/>
</dbReference>
<dbReference type="CDD" id="cd02871">
    <property type="entry name" value="GH18_chitinase_D-like"/>
    <property type="match status" value="1"/>
</dbReference>
<dbReference type="PANTHER" id="PTHR45708:SF49">
    <property type="entry name" value="ENDOCHITINASE"/>
    <property type="match status" value="1"/>
</dbReference>
<dbReference type="eggNOG" id="COG2911">
    <property type="taxonomic scope" value="Bacteria"/>
</dbReference>
<accession>L8K1G1</accession>
<dbReference type="InterPro" id="IPR035986">
    <property type="entry name" value="PKD_dom_sf"/>
</dbReference>
<keyword evidence="1" id="KW-0378">Hydrolase</keyword>
<sequence>MKSLYIQYLLSIRVAAILTFCFSGLTFTAIGADEVDCSGLPEWSASAVYTGGAEVQYNGHKYRANYWTQNNNPEQYSDPYEHWTNLGACDGGTNVSPSVNITQPLNGATFIAGDNVLIEANASDSDGSVVKVEFYSGGTKLGEATSSPYIFTWSNVVAGTYSLTAKATDNEGASKTSIAVAVTVNQDGTGGNCSGLPQYSAGTSYGQDQEVQNVNQRFRCNIPGWCSSSAAWAYEPGVGMHWQDAWTSLGDCGPGGENEAPSVSITSPLNGSSFVEGATITVTANASDDGQVTKVEFYRNGTKIGEDSSSPYEIVWSNATIGSYTLTAKATDDKGASTTSSAVSVMVRSDDSGEDGDLPKRIMVGYWHNFDNGSGTIKLRNVSDKWDVINIAFAEPTTHAGSTMQFTPDPAIYPTVQEFKDDVALLRSRGKKVLISIGGANGAIEVSSAAGAQNFSSSMINIINTYGFSGMDIDLEGSSLSLVAGDTDFRNPVSPKITYFISATQTVLSNYGSDFILSMAPETAFVQGGHSTYSGIYGAYLPVIYALRGQMNYIHVQHYNSGCMVGLDGRCYSQSTPDFHVAMAEMLLQGFSIAGNPTSFPALRPDQVAIGLPASPSAAGGGYTTPANVHKALDYLIKGIPFGGSYTLRNSSGYFDFRGLMTWSINWDIANGYEFSNNHRAYLDALDGASMARVASTAQVEKQDTEVINHPNPFVSSTTIHFTVEQEAHTSLVIYNTVGKRVAVLADDIFAPGHHAIQWNAEQAPTGVYFFRLTSGGKATTYKMYKD</sequence>
<dbReference type="AlphaFoldDB" id="L8K1G1"/>
<dbReference type="InterPro" id="IPR022409">
    <property type="entry name" value="PKD/Chitinase_dom"/>
</dbReference>
<dbReference type="GO" id="GO:0030246">
    <property type="term" value="F:carbohydrate binding"/>
    <property type="evidence" value="ECO:0007669"/>
    <property type="project" value="InterPro"/>
</dbReference>
<evidence type="ECO:0000313" key="6">
    <source>
        <dbReference type="EMBL" id="ELR73277.1"/>
    </source>
</evidence>
<dbReference type="Gene3D" id="2.60.40.4070">
    <property type="match status" value="1"/>
</dbReference>
<dbReference type="Gene3D" id="3.20.20.80">
    <property type="entry name" value="Glycosidases"/>
    <property type="match status" value="1"/>
</dbReference>
<feature type="signal peptide" evidence="4">
    <location>
        <begin position="1"/>
        <end position="31"/>
    </location>
</feature>
<gene>
    <name evidence="6" type="ORF">C900_04129</name>
</gene>
<dbReference type="CDD" id="cd12215">
    <property type="entry name" value="ChiC_BD"/>
    <property type="match status" value="1"/>
</dbReference>
<feature type="domain" description="GH18" evidence="5">
    <location>
        <begin position="361"/>
        <end position="686"/>
    </location>
</feature>
<dbReference type="PANTHER" id="PTHR45708">
    <property type="entry name" value="ENDOCHITINASE"/>
    <property type="match status" value="1"/>
</dbReference>